<protein>
    <submittedName>
        <fullName evidence="7">Putative transcription initiation protein</fullName>
    </submittedName>
</protein>
<dbReference type="SMART" id="SM00739">
    <property type="entry name" value="KOW"/>
    <property type="match status" value="2"/>
</dbReference>
<dbReference type="InterPro" id="IPR005824">
    <property type="entry name" value="KOW"/>
</dbReference>
<organism evidence="7 8">
    <name type="scientific">Trypanosoma theileri</name>
    <dbReference type="NCBI Taxonomy" id="67003"/>
    <lineage>
        <taxon>Eukaryota</taxon>
        <taxon>Discoba</taxon>
        <taxon>Euglenozoa</taxon>
        <taxon>Kinetoplastea</taxon>
        <taxon>Metakinetoplastina</taxon>
        <taxon>Trypanosomatida</taxon>
        <taxon>Trypanosomatidae</taxon>
        <taxon>Trypanosoma</taxon>
    </lineage>
</organism>
<feature type="compositionally biased region" description="Polar residues" evidence="5">
    <location>
        <begin position="36"/>
        <end position="45"/>
    </location>
</feature>
<dbReference type="InterPro" id="IPR057936">
    <property type="entry name" value="KOWx_Spt5"/>
</dbReference>
<dbReference type="InterPro" id="IPR041973">
    <property type="entry name" value="KOW_Spt5_1"/>
</dbReference>
<evidence type="ECO:0000256" key="2">
    <source>
        <dbReference type="ARBA" id="ARBA00006956"/>
    </source>
</evidence>
<keyword evidence="3" id="KW-0804">Transcription</keyword>
<dbReference type="InterPro" id="IPR041976">
    <property type="entry name" value="KOW_Spt5_3"/>
</dbReference>
<reference evidence="7 8" key="1">
    <citation type="submission" date="2017-03" db="EMBL/GenBank/DDBJ databases">
        <title>An alternative strategy for trypanosome survival in the mammalian bloodstream revealed through genome and transcriptome analysis of the ubiquitous bovine parasite Trypanosoma (Megatrypanum) theileri.</title>
        <authorList>
            <person name="Kelly S."/>
            <person name="Ivens A."/>
            <person name="Mott A."/>
            <person name="O'Neill E."/>
            <person name="Emms D."/>
            <person name="Macleod O."/>
            <person name="Voorheis P."/>
            <person name="Matthews J."/>
            <person name="Matthews K."/>
            <person name="Carrington M."/>
        </authorList>
    </citation>
    <scope>NUCLEOTIDE SEQUENCE [LARGE SCALE GENOMIC DNA]</scope>
    <source>
        <strain evidence="7">Edinburgh</strain>
    </source>
</reference>
<dbReference type="Pfam" id="PF23037">
    <property type="entry name" value="KOWx_SPT5"/>
    <property type="match status" value="1"/>
</dbReference>
<evidence type="ECO:0000256" key="3">
    <source>
        <dbReference type="ARBA" id="ARBA00023163"/>
    </source>
</evidence>
<keyword evidence="8" id="KW-1185">Reference proteome</keyword>
<dbReference type="RefSeq" id="XP_028881207.1">
    <property type="nucleotide sequence ID" value="XM_029027352.1"/>
</dbReference>
<comment type="subcellular location">
    <subcellularLocation>
        <location evidence="1">Nucleus</location>
    </subcellularLocation>
</comment>
<comment type="caution">
    <text evidence="7">The sequence shown here is derived from an EMBL/GenBank/DDBJ whole genome shotgun (WGS) entry which is preliminary data.</text>
</comment>
<comment type="similarity">
    <text evidence="2">Belongs to the SPT5 family.</text>
</comment>
<feature type="region of interest" description="Disordered" evidence="5">
    <location>
        <begin position="31"/>
        <end position="128"/>
    </location>
</feature>
<dbReference type="PANTHER" id="PTHR11125:SF7">
    <property type="entry name" value="TRANSCRIPTION ELONGATION FACTOR SPT5"/>
    <property type="match status" value="1"/>
</dbReference>
<feature type="domain" description="KOW" evidence="6">
    <location>
        <begin position="439"/>
        <end position="466"/>
    </location>
</feature>
<dbReference type="SUPFAM" id="SSF50104">
    <property type="entry name" value="Translation proteins SH3-like domain"/>
    <property type="match status" value="2"/>
</dbReference>
<dbReference type="CDD" id="cd09888">
    <property type="entry name" value="NGN_Euk"/>
    <property type="match status" value="1"/>
</dbReference>
<evidence type="ECO:0000256" key="5">
    <source>
        <dbReference type="SAM" id="MobiDB-lite"/>
    </source>
</evidence>
<dbReference type="Proteomes" id="UP000192257">
    <property type="component" value="Unassembled WGS sequence"/>
</dbReference>
<dbReference type="OrthoDB" id="28901at2759"/>
<evidence type="ECO:0000256" key="4">
    <source>
        <dbReference type="ARBA" id="ARBA00023242"/>
    </source>
</evidence>
<dbReference type="InterPro" id="IPR036735">
    <property type="entry name" value="NGN_dom_sf"/>
</dbReference>
<feature type="compositionally biased region" description="Basic residues" evidence="5">
    <location>
        <begin position="50"/>
        <end position="68"/>
    </location>
</feature>
<dbReference type="GO" id="GO:0032784">
    <property type="term" value="P:regulation of DNA-templated transcription elongation"/>
    <property type="evidence" value="ECO:0007669"/>
    <property type="project" value="InterPro"/>
</dbReference>
<dbReference type="GO" id="GO:0032044">
    <property type="term" value="C:DSIF complex"/>
    <property type="evidence" value="ECO:0007669"/>
    <property type="project" value="TreeGrafter"/>
</dbReference>
<sequence>MTEELNVNELADLLGEDELLDVTAMADTTVPMFPSTAETNENTFGDVQHSKKKKKKKRSRDILKHKHKSNDEEEYDNNDDDDDDDEEEEEESPRKRSKYVIDAAESGDSESEDDGFIVGSDEDDESEVYDGTMLSDEPRKTHIFREGEENMTSEELARAIEERHRANKKNKGGRTEALLSEGLAKGKLSSLRYASHLLPQDTDPKVFAVKCRPRMARLLVARIVNKCYAYRIGRNYEHRKVDLGIISVFCLDHVKEYIYVEAHRKVFVENALNGLDGLFRYNITLVNPSELMQMMEQRPSSEKLRVGSFVRLRQRQYRLDLAQVVEIDSSNHQITVKVVPREDFIGKPFNKPEMRLPPRFFVPNLAIHVQDRGDLYRWGDLTFDKDGYLLKTVSSRMVICGPQMEKPTVEELAIFFNSDRDRVREAVAKLSLEIPRGSDLRIGDTVRVASGQLRETVGTIENIFLDTNTVALSCRVPGRKEPIKVRVELASCVKYFVEGTHVIVDGGDHAGESGTVVKATGDIVYIFSDRATATRELAVRASDCHQSQLVGSFGHTSGSWKLFDLVMLSDSSSVACIVRLNRNDICVLTDRSETRYLSPMQIKSAVTGSRRTADRMNNTITRGSEVIIQNGPNTPYHLIGQTGRVEQLFGATLFVRVRSVKENAGLVVIAANSVQLIGGRTTTKQIQPPKQLPVVQRRPHNATKADLSVSNPRMASEDWVGNSEWYEMDPN</sequence>
<dbReference type="InterPro" id="IPR005100">
    <property type="entry name" value="NGN-domain"/>
</dbReference>
<dbReference type="CDD" id="cd06081">
    <property type="entry name" value="KOW_Spt5_1"/>
    <property type="match status" value="1"/>
</dbReference>
<dbReference type="GeneID" id="39987132"/>
<evidence type="ECO:0000259" key="6">
    <source>
        <dbReference type="SMART" id="SM00739"/>
    </source>
</evidence>
<gene>
    <name evidence="7" type="ORF">TM35_000231120</name>
</gene>
<dbReference type="GO" id="GO:0006357">
    <property type="term" value="P:regulation of transcription by RNA polymerase II"/>
    <property type="evidence" value="ECO:0007669"/>
    <property type="project" value="InterPro"/>
</dbReference>
<dbReference type="AlphaFoldDB" id="A0A1X0NRB9"/>
<keyword evidence="4" id="KW-0539">Nucleus</keyword>
<dbReference type="Gene3D" id="2.30.30.30">
    <property type="match status" value="1"/>
</dbReference>
<dbReference type="InterPro" id="IPR039659">
    <property type="entry name" value="SPT5"/>
</dbReference>
<dbReference type="InterPro" id="IPR039385">
    <property type="entry name" value="NGN_Euk"/>
</dbReference>
<name>A0A1X0NRB9_9TRYP</name>
<dbReference type="GO" id="GO:0003729">
    <property type="term" value="F:mRNA binding"/>
    <property type="evidence" value="ECO:0007669"/>
    <property type="project" value="TreeGrafter"/>
</dbReference>
<dbReference type="PANTHER" id="PTHR11125">
    <property type="entry name" value="SUPPRESSOR OF TY 5"/>
    <property type="match status" value="1"/>
</dbReference>
<feature type="compositionally biased region" description="Acidic residues" evidence="5">
    <location>
        <begin position="71"/>
        <end position="91"/>
    </location>
</feature>
<accession>A0A1X0NRB9</accession>
<dbReference type="Pfam" id="PF03439">
    <property type="entry name" value="Spt5-NGN"/>
    <property type="match status" value="1"/>
</dbReference>
<evidence type="ECO:0000256" key="1">
    <source>
        <dbReference type="ARBA" id="ARBA00004123"/>
    </source>
</evidence>
<dbReference type="CDD" id="cd06084">
    <property type="entry name" value="KOW_Spt5_4"/>
    <property type="match status" value="1"/>
</dbReference>
<dbReference type="EMBL" id="NBCO01000023">
    <property type="protein sequence ID" value="ORC87141.1"/>
    <property type="molecule type" value="Genomic_DNA"/>
</dbReference>
<dbReference type="Gene3D" id="3.30.70.940">
    <property type="entry name" value="NusG, N-terminal domain"/>
    <property type="match status" value="1"/>
</dbReference>
<proteinExistence type="inferred from homology"/>
<evidence type="ECO:0000313" key="8">
    <source>
        <dbReference type="Proteomes" id="UP000192257"/>
    </source>
</evidence>
<feature type="compositionally biased region" description="Acidic residues" evidence="5">
    <location>
        <begin position="105"/>
        <end position="128"/>
    </location>
</feature>
<dbReference type="CDD" id="cd06083">
    <property type="entry name" value="KOW_Spt5_3"/>
    <property type="match status" value="1"/>
</dbReference>
<dbReference type="InterPro" id="IPR014722">
    <property type="entry name" value="Rib_uL2_dom2"/>
</dbReference>
<dbReference type="InterPro" id="IPR008991">
    <property type="entry name" value="Translation_prot_SH3-like_sf"/>
</dbReference>
<dbReference type="InterPro" id="IPR041977">
    <property type="entry name" value="KOW_Spt5_4"/>
</dbReference>
<feature type="domain" description="KOW" evidence="6">
    <location>
        <begin position="495"/>
        <end position="522"/>
    </location>
</feature>
<dbReference type="Pfam" id="PF23291">
    <property type="entry name" value="KOW4_SPT5"/>
    <property type="match status" value="1"/>
</dbReference>
<dbReference type="STRING" id="67003.A0A1X0NRB9"/>
<dbReference type="GO" id="GO:0006368">
    <property type="term" value="P:transcription elongation by RNA polymerase II"/>
    <property type="evidence" value="ECO:0007669"/>
    <property type="project" value="TreeGrafter"/>
</dbReference>
<dbReference type="VEuPathDB" id="TriTrypDB:TM35_000231120"/>
<evidence type="ECO:0000313" key="7">
    <source>
        <dbReference type="EMBL" id="ORC87141.1"/>
    </source>
</evidence>